<organism evidence="3 4">
    <name type="scientific">Arcobacter defluvii</name>
    <dbReference type="NCBI Taxonomy" id="873191"/>
    <lineage>
        <taxon>Bacteria</taxon>
        <taxon>Pseudomonadati</taxon>
        <taxon>Campylobacterota</taxon>
        <taxon>Epsilonproteobacteria</taxon>
        <taxon>Campylobacterales</taxon>
        <taxon>Arcobacteraceae</taxon>
        <taxon>Arcobacter</taxon>
    </lineage>
</organism>
<dbReference type="FunFam" id="3.40.50.300:FF:001447">
    <property type="entry name" value="Ras-related protein Rab-1B"/>
    <property type="match status" value="1"/>
</dbReference>
<evidence type="ECO:0000256" key="2">
    <source>
        <dbReference type="ARBA" id="ARBA00023134"/>
    </source>
</evidence>
<dbReference type="InterPro" id="IPR001806">
    <property type="entry name" value="Small_GTPase"/>
</dbReference>
<dbReference type="SMART" id="SM00173">
    <property type="entry name" value="RAS"/>
    <property type="match status" value="1"/>
</dbReference>
<dbReference type="InterPro" id="IPR027417">
    <property type="entry name" value="P-loop_NTPase"/>
</dbReference>
<dbReference type="PROSITE" id="PS51419">
    <property type="entry name" value="RAB"/>
    <property type="match status" value="1"/>
</dbReference>
<dbReference type="GO" id="GO:0005525">
    <property type="term" value="F:GTP binding"/>
    <property type="evidence" value="ECO:0007669"/>
    <property type="project" value="UniProtKB-KW"/>
</dbReference>
<dbReference type="InterPro" id="IPR005225">
    <property type="entry name" value="Small_GTP-bd"/>
</dbReference>
<evidence type="ECO:0000256" key="1">
    <source>
        <dbReference type="ARBA" id="ARBA00022741"/>
    </source>
</evidence>
<protein>
    <submittedName>
        <fullName evidence="3">Ras family small GTPase</fullName>
    </submittedName>
</protein>
<dbReference type="NCBIfam" id="TIGR00231">
    <property type="entry name" value="small_GTP"/>
    <property type="match status" value="1"/>
</dbReference>
<sequence>MFNYKIVLIGDFGTGKTSLIRRYVDNSFSEEYISSIGVSISKKSLIANINEQKYDSTMMIWDIEGQTDFKPILTHYLNGAKGFVIVADLTREKTIESIKGHIELCQKTIPNLPICIAFNKSDLNHDEIEIENYKNIDSNIVGIFRTSAKDDNCVKELFELLNNEIVKRLVQ</sequence>
<evidence type="ECO:0000313" key="4">
    <source>
        <dbReference type="Proteomes" id="UP000503313"/>
    </source>
</evidence>
<dbReference type="SUPFAM" id="SSF52540">
    <property type="entry name" value="P-loop containing nucleoside triphosphate hydrolases"/>
    <property type="match status" value="1"/>
</dbReference>
<dbReference type="RefSeq" id="WP_014474634.1">
    <property type="nucleotide sequence ID" value="NZ_CP053835.1"/>
</dbReference>
<accession>A0AAE7BHE9</accession>
<dbReference type="KEGG" id="adz:ADFLV_1970"/>
<proteinExistence type="predicted"/>
<dbReference type="SMART" id="SM00175">
    <property type="entry name" value="RAB"/>
    <property type="match status" value="1"/>
</dbReference>
<evidence type="ECO:0000313" key="3">
    <source>
        <dbReference type="EMBL" id="QKF77986.1"/>
    </source>
</evidence>
<dbReference type="InterPro" id="IPR050227">
    <property type="entry name" value="Rab"/>
</dbReference>
<keyword evidence="4" id="KW-1185">Reference proteome</keyword>
<dbReference type="AlphaFoldDB" id="A0AAE7BHE9"/>
<keyword evidence="2" id="KW-0342">GTP-binding</keyword>
<dbReference type="EMBL" id="CP053835">
    <property type="protein sequence ID" value="QKF77986.1"/>
    <property type="molecule type" value="Genomic_DNA"/>
</dbReference>
<dbReference type="GO" id="GO:0003924">
    <property type="term" value="F:GTPase activity"/>
    <property type="evidence" value="ECO:0007669"/>
    <property type="project" value="InterPro"/>
</dbReference>
<dbReference type="PRINTS" id="PR00449">
    <property type="entry name" value="RASTRNSFRMNG"/>
</dbReference>
<dbReference type="PANTHER" id="PTHR47977">
    <property type="entry name" value="RAS-RELATED PROTEIN RAB"/>
    <property type="match status" value="1"/>
</dbReference>
<name>A0AAE7BHE9_9BACT</name>
<dbReference type="Proteomes" id="UP000503313">
    <property type="component" value="Chromosome"/>
</dbReference>
<dbReference type="Pfam" id="PF00071">
    <property type="entry name" value="Ras"/>
    <property type="match status" value="1"/>
</dbReference>
<gene>
    <name evidence="3" type="ORF">ADFLV_1970</name>
</gene>
<dbReference type="PROSITE" id="PS51421">
    <property type="entry name" value="RAS"/>
    <property type="match status" value="1"/>
</dbReference>
<reference evidence="3 4" key="1">
    <citation type="submission" date="2020-05" db="EMBL/GenBank/DDBJ databases">
        <title>Complete genome sequencing of Campylobacter and Arcobacter type strains.</title>
        <authorList>
            <person name="Miller W.G."/>
            <person name="Yee E."/>
        </authorList>
    </citation>
    <scope>NUCLEOTIDE SEQUENCE [LARGE SCALE GENOMIC DNA]</scope>
    <source>
        <strain evidence="3 4">LMG 25694</strain>
    </source>
</reference>
<dbReference type="CDD" id="cd00154">
    <property type="entry name" value="Rab"/>
    <property type="match status" value="1"/>
</dbReference>
<dbReference type="Gene3D" id="3.40.50.300">
    <property type="entry name" value="P-loop containing nucleotide triphosphate hydrolases"/>
    <property type="match status" value="1"/>
</dbReference>
<keyword evidence="1" id="KW-0547">Nucleotide-binding</keyword>